<protein>
    <submittedName>
        <fullName evidence="2">Uroporphyrinogen decarboxylase family protein</fullName>
    </submittedName>
</protein>
<evidence type="ECO:0000259" key="1">
    <source>
        <dbReference type="Pfam" id="PF01208"/>
    </source>
</evidence>
<dbReference type="EMBL" id="BAABYW010000001">
    <property type="protein sequence ID" value="GAA6407255.1"/>
    <property type="molecule type" value="Genomic_DNA"/>
</dbReference>
<dbReference type="Proteomes" id="UP001600943">
    <property type="component" value="Unassembled WGS sequence"/>
</dbReference>
<dbReference type="InterPro" id="IPR000257">
    <property type="entry name" value="Uroporphyrinogen_deCOase"/>
</dbReference>
<dbReference type="InterPro" id="IPR038071">
    <property type="entry name" value="UROD/MetE-like_sf"/>
</dbReference>
<dbReference type="Gene3D" id="3.20.20.210">
    <property type="match status" value="1"/>
</dbReference>
<dbReference type="Pfam" id="PF01208">
    <property type="entry name" value="URO-D"/>
    <property type="match status" value="1"/>
</dbReference>
<dbReference type="RefSeq" id="WP_104804775.1">
    <property type="nucleotide sequence ID" value="NZ_BAABYW010000001.1"/>
</dbReference>
<keyword evidence="3" id="KW-1185">Reference proteome</keyword>
<gene>
    <name evidence="2" type="ORF">K040078D81_13720</name>
</gene>
<accession>A0ABQ0B736</accession>
<comment type="caution">
    <text evidence="2">The sequence shown here is derived from an EMBL/GenBank/DDBJ whole genome shotgun (WGS) entry which is preliminary data.</text>
</comment>
<sequence>MLTTKQNLLETIRGGHPDRFVNQYEFMHIIYGSPFFDLHNGPILEEGVLNAVNSWGITFSWPKGMPGDFPVHDEEHLVLKDVTEWRKYVHAPSLDYPDSEWEPYIKEAESVDRDEYFVTSVMFPGLFEQCHHLMDIPQTMMNFIEEPEAMHELIDYLTDWELEYADKVCRYLKPDALFHHDDWGTQTSTFISPAMFEEFFLPAYKKIYKRYRDNGVELIVHHSDSYAATLVPYMIQMGIDIWQGVMTTNNVPELIQKYGGQISFMGGIDSAKVDYPGWTRDVIKKEVRRACDENGRLYFIPCASQGLDISTFPGVYETLSEEIAAYSKEIFV</sequence>
<dbReference type="InterPro" id="IPR052024">
    <property type="entry name" value="Methanogen_methyltrans"/>
</dbReference>
<evidence type="ECO:0000313" key="3">
    <source>
        <dbReference type="Proteomes" id="UP001600943"/>
    </source>
</evidence>
<organism evidence="2 3">
    <name type="scientific">Blautia hominis</name>
    <dbReference type="NCBI Taxonomy" id="2025493"/>
    <lineage>
        <taxon>Bacteria</taxon>
        <taxon>Bacillati</taxon>
        <taxon>Bacillota</taxon>
        <taxon>Clostridia</taxon>
        <taxon>Lachnospirales</taxon>
        <taxon>Lachnospiraceae</taxon>
        <taxon>Blautia</taxon>
    </lineage>
</organism>
<name>A0ABQ0B736_9FIRM</name>
<evidence type="ECO:0000313" key="2">
    <source>
        <dbReference type="EMBL" id="GAA6407255.1"/>
    </source>
</evidence>
<dbReference type="PANTHER" id="PTHR47099:SF1">
    <property type="entry name" value="METHYLCOBAMIDE:COM METHYLTRANSFERASE MTBA"/>
    <property type="match status" value="1"/>
</dbReference>
<dbReference type="CDD" id="cd03309">
    <property type="entry name" value="CmuC_like"/>
    <property type="match status" value="1"/>
</dbReference>
<feature type="domain" description="Uroporphyrinogen decarboxylase (URO-D)" evidence="1">
    <location>
        <begin position="133"/>
        <end position="293"/>
    </location>
</feature>
<dbReference type="SUPFAM" id="SSF51726">
    <property type="entry name" value="UROD/MetE-like"/>
    <property type="match status" value="1"/>
</dbReference>
<dbReference type="PANTHER" id="PTHR47099">
    <property type="entry name" value="METHYLCOBAMIDE:COM METHYLTRANSFERASE MTBA"/>
    <property type="match status" value="1"/>
</dbReference>
<proteinExistence type="predicted"/>
<reference evidence="2 3" key="1">
    <citation type="submission" date="2024-04" db="EMBL/GenBank/DDBJ databases">
        <title>Defined microbial consortia suppress multidrug-resistant proinflammatory Enterobacteriaceae via ecological control.</title>
        <authorList>
            <person name="Furuichi M."/>
            <person name="Kawaguchi T."/>
            <person name="Pust M."/>
            <person name="Yasuma K."/>
            <person name="Plichta D."/>
            <person name="Hasegawa N."/>
            <person name="Ohya T."/>
            <person name="Bhattarai S."/>
            <person name="Sasajima S."/>
            <person name="Aoto Y."/>
            <person name="Tuganbaev T."/>
            <person name="Yaginuma M."/>
            <person name="Ueda M."/>
            <person name="Okahashi N."/>
            <person name="Amafuji K."/>
            <person name="Kiridooshi Y."/>
            <person name="Sugita K."/>
            <person name="Strazar M."/>
            <person name="Skelly A."/>
            <person name="Suda W."/>
            <person name="Hattori M."/>
            <person name="Nakamoto N."/>
            <person name="Caballero S."/>
            <person name="Norman J."/>
            <person name="Olle B."/>
            <person name="Tanoue T."/>
            <person name="Arita M."/>
            <person name="Bucci V."/>
            <person name="Atarashi K."/>
            <person name="Xavier R."/>
            <person name="Honda K."/>
        </authorList>
    </citation>
    <scope>NUCLEOTIDE SEQUENCE [LARGE SCALE GENOMIC DNA]</scope>
    <source>
        <strain evidence="3">k04-0078-D8-1</strain>
    </source>
</reference>